<protein>
    <submittedName>
        <fullName evidence="1">Uncharacterized protein</fullName>
    </submittedName>
</protein>
<dbReference type="EMBL" id="CAADRN010000031">
    <property type="protein sequence ID" value="VFU11618.1"/>
    <property type="molecule type" value="Genomic_DNA"/>
</dbReference>
<organism evidence="1">
    <name type="scientific">anaerobic digester metagenome</name>
    <dbReference type="NCBI Taxonomy" id="1263854"/>
    <lineage>
        <taxon>unclassified sequences</taxon>
        <taxon>metagenomes</taxon>
        <taxon>ecological metagenomes</taxon>
    </lineage>
</organism>
<dbReference type="AlphaFoldDB" id="A0A485LUH7"/>
<sequence length="65" mass="7396">MRDYNVIAQITEYLIVVRYNAKDNLFGLLFAPDVPGTAQTYEFEAKNTDDAIFQGVMMAKEKGFI</sequence>
<name>A0A485LUH7_9ZZZZ</name>
<proteinExistence type="predicted"/>
<accession>A0A485LUH7</accession>
<reference evidence="1" key="1">
    <citation type="submission" date="2019-03" db="EMBL/GenBank/DDBJ databases">
        <authorList>
            <person name="Hao L."/>
        </authorList>
    </citation>
    <scope>NUCLEOTIDE SEQUENCE</scope>
</reference>
<evidence type="ECO:0000313" key="1">
    <source>
        <dbReference type="EMBL" id="VFU11618.1"/>
    </source>
</evidence>
<gene>
    <name evidence="1" type="ORF">SCFA_1260003</name>
</gene>